<name>A0A4R5FUZ5_9ACTN</name>
<protein>
    <submittedName>
        <fullName evidence="1">Uncharacterized protein</fullName>
    </submittedName>
</protein>
<evidence type="ECO:0000313" key="2">
    <source>
        <dbReference type="Proteomes" id="UP000295136"/>
    </source>
</evidence>
<proteinExistence type="predicted"/>
<dbReference type="Proteomes" id="UP000295136">
    <property type="component" value="Unassembled WGS sequence"/>
</dbReference>
<keyword evidence="2" id="KW-1185">Reference proteome</keyword>
<reference evidence="1 2" key="1">
    <citation type="submission" date="2019-03" db="EMBL/GenBank/DDBJ databases">
        <title>Draft genome sequences of novel Actinobacteria.</title>
        <authorList>
            <person name="Sahin N."/>
            <person name="Ay H."/>
            <person name="Saygin H."/>
        </authorList>
    </citation>
    <scope>NUCLEOTIDE SEQUENCE [LARGE SCALE GENOMIC DNA]</scope>
    <source>
        <strain evidence="1 2">6K102</strain>
    </source>
</reference>
<dbReference type="SUPFAM" id="SSF49498">
    <property type="entry name" value="alpha-Amylase inhibitor tendamistat"/>
    <property type="match status" value="1"/>
</dbReference>
<evidence type="ECO:0000313" key="1">
    <source>
        <dbReference type="EMBL" id="TDE58143.1"/>
    </source>
</evidence>
<dbReference type="AlphaFoldDB" id="A0A4R5FUZ5"/>
<dbReference type="Gene3D" id="2.60.40.20">
    <property type="entry name" value="Alpha-amylase inhibitor"/>
    <property type="match status" value="1"/>
</dbReference>
<organism evidence="1 2">
    <name type="scientific">Nonomuraea mesophila</name>
    <dbReference type="NCBI Taxonomy" id="2530382"/>
    <lineage>
        <taxon>Bacteria</taxon>
        <taxon>Bacillati</taxon>
        <taxon>Actinomycetota</taxon>
        <taxon>Actinomycetes</taxon>
        <taxon>Streptosporangiales</taxon>
        <taxon>Streptosporangiaceae</taxon>
        <taxon>Nonomuraea</taxon>
    </lineage>
</organism>
<dbReference type="RefSeq" id="WP_132628648.1">
    <property type="nucleotide sequence ID" value="NZ_SMLD01000010.1"/>
</dbReference>
<sequence>MSGAGGAQAQSTNMVMASCVEKIAGKNSLVTPWATVQNNCAFTYDVKVVWNNGPDSSCVELSVREQYTSTSTPGATFDRVAIC</sequence>
<accession>A0A4R5FUZ5</accession>
<comment type="caution">
    <text evidence="1">The sequence shown here is derived from an EMBL/GenBank/DDBJ whole genome shotgun (WGS) entry which is preliminary data.</text>
</comment>
<dbReference type="GO" id="GO:0015066">
    <property type="term" value="F:alpha-amylase inhibitor activity"/>
    <property type="evidence" value="ECO:0007669"/>
    <property type="project" value="InterPro"/>
</dbReference>
<dbReference type="EMBL" id="SMLD01000010">
    <property type="protein sequence ID" value="TDE58143.1"/>
    <property type="molecule type" value="Genomic_DNA"/>
</dbReference>
<dbReference type="InterPro" id="IPR036379">
    <property type="entry name" value="A-amylase_inhib_sf"/>
</dbReference>
<gene>
    <name evidence="1" type="ORF">E1295_05900</name>
</gene>